<dbReference type="AlphaFoldDB" id="A0A7S3Q121"/>
<organism evidence="1">
    <name type="scientific">Chaetoceros debilis</name>
    <dbReference type="NCBI Taxonomy" id="122233"/>
    <lineage>
        <taxon>Eukaryota</taxon>
        <taxon>Sar</taxon>
        <taxon>Stramenopiles</taxon>
        <taxon>Ochrophyta</taxon>
        <taxon>Bacillariophyta</taxon>
        <taxon>Coscinodiscophyceae</taxon>
        <taxon>Chaetocerotophycidae</taxon>
        <taxon>Chaetocerotales</taxon>
        <taxon>Chaetocerotaceae</taxon>
        <taxon>Chaetoceros</taxon>
    </lineage>
</organism>
<accession>A0A7S3Q121</accession>
<gene>
    <name evidence="1" type="ORF">CDEB00056_LOCUS7267</name>
</gene>
<evidence type="ECO:0000313" key="1">
    <source>
        <dbReference type="EMBL" id="CAE0462426.1"/>
    </source>
</evidence>
<protein>
    <submittedName>
        <fullName evidence="1">Uncharacterized protein</fullName>
    </submittedName>
</protein>
<name>A0A7S3Q121_9STRA</name>
<sequence>MEYNSVDINTNTLVDKTNSNSMPNPKLVDPDYWNPKASNFEIVDWDRWESSQPRIPSVFEPPQRYNYSDCKFWPMWWWNRSCLFQPIAFGLHGCCGGFSGKSSVERISNGDKLFKSMLRPNPNSDVVPEPFRNKLFWTENNIADETLVSFNRWAWRKNTDEGRTIALGAMQHDWSNNNTCFGYASAYFQKTRFASIQGSPDGKWFLAATISDPKDPETLVNYLWFYVVQEDDEFKTPDGKAMDYVKPGDLVRISYGDGRNPYENDNSKITYWYFPRAVAELDSNGELKINHEHADDLISKATNQSGKACETCCYSCAICMTPEERFEFQVNNISDRQVFEQSPTPPSADMIDRF</sequence>
<dbReference type="EMBL" id="HBIO01009442">
    <property type="protein sequence ID" value="CAE0462426.1"/>
    <property type="molecule type" value="Transcribed_RNA"/>
</dbReference>
<proteinExistence type="predicted"/>
<reference evidence="1" key="1">
    <citation type="submission" date="2021-01" db="EMBL/GenBank/DDBJ databases">
        <authorList>
            <person name="Corre E."/>
            <person name="Pelletier E."/>
            <person name="Niang G."/>
            <person name="Scheremetjew M."/>
            <person name="Finn R."/>
            <person name="Kale V."/>
            <person name="Holt S."/>
            <person name="Cochrane G."/>
            <person name="Meng A."/>
            <person name="Brown T."/>
            <person name="Cohen L."/>
        </authorList>
    </citation>
    <scope>NUCLEOTIDE SEQUENCE</scope>
    <source>
        <strain evidence="1">MM31A-1</strain>
    </source>
</reference>